<evidence type="ECO:0000313" key="16">
    <source>
        <dbReference type="Proteomes" id="UP000315400"/>
    </source>
</evidence>
<comment type="subunit">
    <text evidence="2 12">Homodimer.</text>
</comment>
<dbReference type="Pfam" id="PF02885">
    <property type="entry name" value="Glycos_trans_3N"/>
    <property type="match status" value="1"/>
</dbReference>
<evidence type="ECO:0000256" key="4">
    <source>
        <dbReference type="ARBA" id="ARBA00022676"/>
    </source>
</evidence>
<evidence type="ECO:0000256" key="3">
    <source>
        <dbReference type="ARBA" id="ARBA00022605"/>
    </source>
</evidence>
<evidence type="ECO:0000256" key="11">
    <source>
        <dbReference type="ARBA" id="ARBA00061188"/>
    </source>
</evidence>
<evidence type="ECO:0000256" key="1">
    <source>
        <dbReference type="ARBA" id="ARBA00004907"/>
    </source>
</evidence>
<feature type="binding site" evidence="12">
    <location>
        <begin position="109"/>
        <end position="117"/>
    </location>
    <ligand>
        <name>5-phospho-alpha-D-ribose 1-diphosphate</name>
        <dbReference type="ChEBI" id="CHEBI:58017"/>
    </ligand>
</feature>
<comment type="function">
    <text evidence="12">Catalyzes the transfer of the phosphoribosyl group of 5-phosphorylribose-1-pyrophosphate (PRPP) to anthranilate to yield N-(5'-phosphoribosyl)-anthranilate (PRA).</text>
</comment>
<comment type="similarity">
    <text evidence="11">In the C-terminal section; belongs to the anthranilate phosphoribosyltransferase family.</text>
</comment>
<feature type="binding site" evidence="12">
    <location>
        <position position="121"/>
    </location>
    <ligand>
        <name>5-phospho-alpha-D-ribose 1-diphosphate</name>
        <dbReference type="ChEBI" id="CHEBI:58017"/>
    </ligand>
</feature>
<gene>
    <name evidence="12 15" type="primary">trpD</name>
    <name evidence="15" type="ORF">FKY71_05820</name>
</gene>
<keyword evidence="5 12" id="KW-0808">Transferase</keyword>
<comment type="caution">
    <text evidence="12">Lacks conserved residue(s) required for the propagation of feature annotation.</text>
</comment>
<name>A0A540VT61_9GAMM</name>
<evidence type="ECO:0000256" key="2">
    <source>
        <dbReference type="ARBA" id="ARBA00011738"/>
    </source>
</evidence>
<dbReference type="EC" id="2.4.2.18" evidence="12"/>
<dbReference type="GO" id="GO:0004048">
    <property type="term" value="F:anthranilate phosphoribosyltransferase activity"/>
    <property type="evidence" value="ECO:0007669"/>
    <property type="project" value="UniProtKB-UniRule"/>
</dbReference>
<comment type="caution">
    <text evidence="15">The sequence shown here is derived from an EMBL/GenBank/DDBJ whole genome shotgun (WGS) entry which is preliminary data.</text>
</comment>
<evidence type="ECO:0000256" key="10">
    <source>
        <dbReference type="ARBA" id="ARBA00052328"/>
    </source>
</evidence>
<feature type="binding site" evidence="12">
    <location>
        <position position="81"/>
    </location>
    <ligand>
        <name>anthranilate</name>
        <dbReference type="ChEBI" id="CHEBI:16567"/>
        <label>1</label>
    </ligand>
</feature>
<dbReference type="FunFam" id="3.40.1030.10:FF:000002">
    <property type="entry name" value="Anthranilate phosphoribosyltransferase"/>
    <property type="match status" value="1"/>
</dbReference>
<dbReference type="Pfam" id="PF00591">
    <property type="entry name" value="Glycos_transf_3"/>
    <property type="match status" value="1"/>
</dbReference>
<dbReference type="InterPro" id="IPR000312">
    <property type="entry name" value="Glycosyl_Trfase_fam3"/>
</dbReference>
<evidence type="ECO:0000256" key="5">
    <source>
        <dbReference type="ARBA" id="ARBA00022679"/>
    </source>
</evidence>
<comment type="similarity">
    <text evidence="12">Belongs to the anthranilate phosphoribosyltransferase family.</text>
</comment>
<dbReference type="SUPFAM" id="SSF47648">
    <property type="entry name" value="Nucleoside phosphorylase/phosphoribosyltransferase N-terminal domain"/>
    <property type="match status" value="1"/>
</dbReference>
<dbReference type="HAMAP" id="MF_00211">
    <property type="entry name" value="TrpD"/>
    <property type="match status" value="1"/>
</dbReference>
<feature type="binding site" evidence="12">
    <location>
        <position position="227"/>
    </location>
    <ligand>
        <name>Mg(2+)</name>
        <dbReference type="ChEBI" id="CHEBI:18420"/>
        <label>2</label>
    </ligand>
</feature>
<comment type="cofactor">
    <cofactor evidence="12">
        <name>Mg(2+)</name>
        <dbReference type="ChEBI" id="CHEBI:18420"/>
    </cofactor>
    <text evidence="12">Binds 2 magnesium ions per monomer.</text>
</comment>
<dbReference type="UniPathway" id="UPA00035">
    <property type="reaction ID" value="UER00041"/>
</dbReference>
<keyword evidence="7 12" id="KW-0822">Tryptophan biosynthesis</keyword>
<dbReference type="InterPro" id="IPR005940">
    <property type="entry name" value="Anthranilate_Pribosyl_Tfrase"/>
</dbReference>
<keyword evidence="6 12" id="KW-0479">Metal-binding</keyword>
<dbReference type="Proteomes" id="UP000315400">
    <property type="component" value="Unassembled WGS sequence"/>
</dbReference>
<feature type="binding site" evidence="12">
    <location>
        <position position="93"/>
    </location>
    <ligand>
        <name>Mg(2+)</name>
        <dbReference type="ChEBI" id="CHEBI:18420"/>
        <label>1</label>
    </ligand>
</feature>
<dbReference type="InterPro" id="IPR036320">
    <property type="entry name" value="Glycosyl_Trfase_fam3_N_dom_sf"/>
</dbReference>
<dbReference type="SUPFAM" id="SSF52418">
    <property type="entry name" value="Nucleoside phosphorylase/phosphoribosyltransferase catalytic domain"/>
    <property type="match status" value="1"/>
</dbReference>
<feature type="domain" description="Glycosyl transferase family 3" evidence="13">
    <location>
        <begin position="74"/>
        <end position="323"/>
    </location>
</feature>
<dbReference type="GO" id="GO:0005829">
    <property type="term" value="C:cytosol"/>
    <property type="evidence" value="ECO:0007669"/>
    <property type="project" value="TreeGrafter"/>
</dbReference>
<evidence type="ECO:0000256" key="8">
    <source>
        <dbReference type="ARBA" id="ARBA00022842"/>
    </source>
</evidence>
<comment type="pathway">
    <text evidence="1 12">Amino-acid biosynthesis; L-tryptophan biosynthesis; L-tryptophan from chorismate: step 2/5.</text>
</comment>
<dbReference type="EMBL" id="VIFK01000030">
    <property type="protein sequence ID" value="TQE99954.1"/>
    <property type="molecule type" value="Genomic_DNA"/>
</dbReference>
<feature type="binding site" evidence="12">
    <location>
        <position position="112"/>
    </location>
    <ligand>
        <name>anthranilate</name>
        <dbReference type="ChEBI" id="CHEBI:16567"/>
        <label>1</label>
    </ligand>
</feature>
<protein>
    <recommendedName>
        <fullName evidence="12">Anthranilate phosphoribosyltransferase</fullName>
        <ecNumber evidence="12">2.4.2.18</ecNumber>
    </recommendedName>
</protein>
<dbReference type="InterPro" id="IPR017459">
    <property type="entry name" value="Glycosyl_Trfase_fam3_N_dom"/>
</dbReference>
<accession>A0A540VT61</accession>
<feature type="domain" description="Glycosyl transferase family 3 N-terminal" evidence="14">
    <location>
        <begin position="5"/>
        <end position="66"/>
    </location>
</feature>
<dbReference type="NCBIfam" id="TIGR01245">
    <property type="entry name" value="trpD"/>
    <property type="match status" value="1"/>
</dbReference>
<dbReference type="GO" id="GO:0000162">
    <property type="term" value="P:L-tryptophan biosynthetic process"/>
    <property type="evidence" value="ECO:0007669"/>
    <property type="project" value="UniProtKB-UniRule"/>
</dbReference>
<keyword evidence="8 12" id="KW-0460">Magnesium</keyword>
<dbReference type="PANTHER" id="PTHR43285">
    <property type="entry name" value="ANTHRANILATE PHOSPHORIBOSYLTRANSFERASE"/>
    <property type="match status" value="1"/>
</dbReference>
<organism evidence="15 16">
    <name type="scientific">Spiribacter salinus</name>
    <dbReference type="NCBI Taxonomy" id="1335746"/>
    <lineage>
        <taxon>Bacteria</taxon>
        <taxon>Pseudomonadati</taxon>
        <taxon>Pseudomonadota</taxon>
        <taxon>Gammaproteobacteria</taxon>
        <taxon>Chromatiales</taxon>
        <taxon>Ectothiorhodospiraceae</taxon>
        <taxon>Spiribacter</taxon>
    </lineage>
</organism>
<feature type="binding site" evidence="12">
    <location>
        <begin position="84"/>
        <end position="85"/>
    </location>
    <ligand>
        <name>5-phospho-alpha-D-ribose 1-diphosphate</name>
        <dbReference type="ChEBI" id="CHEBI:58017"/>
    </ligand>
</feature>
<dbReference type="InterPro" id="IPR035902">
    <property type="entry name" value="Nuc_phospho_transferase"/>
</dbReference>
<evidence type="ECO:0000256" key="6">
    <source>
        <dbReference type="ARBA" id="ARBA00022723"/>
    </source>
</evidence>
<dbReference type="STRING" id="1260251.SPISAL_01755"/>
<evidence type="ECO:0000313" key="15">
    <source>
        <dbReference type="EMBL" id="TQE99954.1"/>
    </source>
</evidence>
<feature type="binding site" evidence="12">
    <location>
        <position position="89"/>
    </location>
    <ligand>
        <name>5-phospho-alpha-D-ribose 1-diphosphate</name>
        <dbReference type="ChEBI" id="CHEBI:58017"/>
    </ligand>
</feature>
<keyword evidence="9 12" id="KW-0057">Aromatic amino acid biosynthesis</keyword>
<feature type="binding site" evidence="12">
    <location>
        <position position="226"/>
    </location>
    <ligand>
        <name>Mg(2+)</name>
        <dbReference type="ChEBI" id="CHEBI:18420"/>
        <label>2</label>
    </ligand>
</feature>
<feature type="binding site" evidence="12">
    <location>
        <position position="167"/>
    </location>
    <ligand>
        <name>anthranilate</name>
        <dbReference type="ChEBI" id="CHEBI:16567"/>
        <label>2</label>
    </ligand>
</feature>
<dbReference type="PANTHER" id="PTHR43285:SF2">
    <property type="entry name" value="ANTHRANILATE PHOSPHORIBOSYLTRANSFERASE"/>
    <property type="match status" value="1"/>
</dbReference>
<keyword evidence="3 12" id="KW-0028">Amino-acid biosynthesis</keyword>
<evidence type="ECO:0000256" key="7">
    <source>
        <dbReference type="ARBA" id="ARBA00022822"/>
    </source>
</evidence>
<feature type="binding site" evidence="12">
    <location>
        <position position="227"/>
    </location>
    <ligand>
        <name>Mg(2+)</name>
        <dbReference type="ChEBI" id="CHEBI:18420"/>
        <label>1</label>
    </ligand>
</feature>
<evidence type="ECO:0000256" key="12">
    <source>
        <dbReference type="HAMAP-Rule" id="MF_00211"/>
    </source>
</evidence>
<dbReference type="Gene3D" id="3.40.1030.10">
    <property type="entry name" value="Nucleoside phosphorylase/phosphoribosyltransferase catalytic domain"/>
    <property type="match status" value="1"/>
</dbReference>
<dbReference type="GO" id="GO:0000287">
    <property type="term" value="F:magnesium ion binding"/>
    <property type="evidence" value="ECO:0007669"/>
    <property type="project" value="UniProtKB-UniRule"/>
</dbReference>
<evidence type="ECO:0000256" key="9">
    <source>
        <dbReference type="ARBA" id="ARBA00023141"/>
    </source>
</evidence>
<evidence type="ECO:0000259" key="13">
    <source>
        <dbReference type="Pfam" id="PF00591"/>
    </source>
</evidence>
<dbReference type="Gene3D" id="1.20.970.10">
    <property type="entry name" value="Transferase, Pyrimidine Nucleoside Phosphorylase, Chain C"/>
    <property type="match status" value="1"/>
</dbReference>
<keyword evidence="4 12" id="KW-0328">Glycosyltransferase</keyword>
<dbReference type="AlphaFoldDB" id="A0A540VT61"/>
<dbReference type="FunFam" id="1.20.970.10:FF:000006">
    <property type="entry name" value="Anthranilate phosphoribosyltransferase"/>
    <property type="match status" value="1"/>
</dbReference>
<sequence length="342" mass="35606">MEMQAAIQRVTTRGDLNDAEMTAIMQRIMSGEATPAQIGGFLVGLAMKGETVTEIAAAARVMRELATQVEVDRDHLVDTCGTGGDARGTFNISTATAFVVAAAGGRVAKHGNRSVSSASGSADLLEAAGANLALSPAGVARCIDEAGVGFIFAPQHHQAMRHAIGPRREMGVRTLFNLLGPLTNPAGAPNQLLGVYADAWVRPIAEVLQALGSERVMVVHSEDGLDEISIAAPTRVAELRDGTVREYTIQPEDFGLNRAALEDLRVDSAERSLEIIQAIFDGLPGPATDLLALNAGAAITIAGLAEDLAGGVARAQSLLASGTVRETLAHFVATSQRLAEPS</sequence>
<comment type="catalytic activity">
    <reaction evidence="10 12">
        <text>N-(5-phospho-beta-D-ribosyl)anthranilate + diphosphate = 5-phospho-alpha-D-ribose 1-diphosphate + anthranilate</text>
        <dbReference type="Rhea" id="RHEA:11768"/>
        <dbReference type="ChEBI" id="CHEBI:16567"/>
        <dbReference type="ChEBI" id="CHEBI:18277"/>
        <dbReference type="ChEBI" id="CHEBI:33019"/>
        <dbReference type="ChEBI" id="CHEBI:58017"/>
        <dbReference type="EC" id="2.4.2.18"/>
    </reaction>
</comment>
<feature type="binding site" evidence="12">
    <location>
        <position position="81"/>
    </location>
    <ligand>
        <name>5-phospho-alpha-D-ribose 1-diphosphate</name>
        <dbReference type="ChEBI" id="CHEBI:58017"/>
    </ligand>
</feature>
<feature type="binding site" evidence="12">
    <location>
        <begin position="91"/>
        <end position="94"/>
    </location>
    <ligand>
        <name>5-phospho-alpha-D-ribose 1-diphosphate</name>
        <dbReference type="ChEBI" id="CHEBI:58017"/>
    </ligand>
</feature>
<evidence type="ECO:0000259" key="14">
    <source>
        <dbReference type="Pfam" id="PF02885"/>
    </source>
</evidence>
<reference evidence="15 16" key="1">
    <citation type="submission" date="2019-06" db="EMBL/GenBank/DDBJ databases">
        <title>Metagenome assembled Genome of Spiribacter salinus SL48-SHIP from the microbial mat of Salt Lake 48 (Novosibirsk region, Russia).</title>
        <authorList>
            <person name="Shipova A."/>
            <person name="Rozanov A.S."/>
            <person name="Bryanskaya A.V."/>
            <person name="Peltek S.E."/>
        </authorList>
    </citation>
    <scope>NUCLEOTIDE SEQUENCE [LARGE SCALE GENOMIC DNA]</scope>
    <source>
        <strain evidence="15">SL48-SHIP-2</strain>
    </source>
</reference>
<proteinExistence type="inferred from homology"/>